<dbReference type="PANTHER" id="PTHR32444">
    <property type="entry name" value="BULB-TYPE LECTIN DOMAIN-CONTAINING PROTEIN"/>
    <property type="match status" value="1"/>
</dbReference>
<keyword evidence="6" id="KW-1185">Reference proteome</keyword>
<keyword evidence="1" id="KW-0732">Signal</keyword>
<feature type="domain" description="S-locus glycoprotein" evidence="3">
    <location>
        <begin position="6"/>
        <end position="85"/>
    </location>
</feature>
<dbReference type="EMBL" id="BJWL01000153">
    <property type="protein sequence ID" value="GFS31881.1"/>
    <property type="molecule type" value="Genomic_DNA"/>
</dbReference>
<sequence>MEWFFENDEVYYTYELLNSSVVSRFILNPNGVARCRTWIDRTEGWVIYLAVPQDSCETYQLCGSYGSCNIDKSPVCGCLGKFVPKYPNDWNATDWSGGCIRRTQMVCQNGDGFLKYTGIKMPDTRNSWFNRTMNLKECSEGMLEGGQEVAVKWLSENSRQGLDEFKNEVICIAKLQQ</sequence>
<comment type="caution">
    <text evidence="5">The sequence shown here is derived from an EMBL/GenBank/DDBJ whole genome shotgun (WGS) entry which is preliminary data.</text>
</comment>
<accession>A0A7J0DBT0</accession>
<gene>
    <name evidence="5" type="ORF">Acr_00g0019690</name>
</gene>
<dbReference type="PANTHER" id="PTHR32444:SF183">
    <property type="entry name" value="APPLE DOMAIN-CONTAINING PROTEIN"/>
    <property type="match status" value="1"/>
</dbReference>
<dbReference type="Gene3D" id="3.30.200.20">
    <property type="entry name" value="Phosphorylase Kinase, domain 1"/>
    <property type="match status" value="1"/>
</dbReference>
<evidence type="ECO:0000259" key="3">
    <source>
        <dbReference type="Pfam" id="PF00954"/>
    </source>
</evidence>
<keyword evidence="5" id="KW-0808">Transferase</keyword>
<proteinExistence type="predicted"/>
<dbReference type="GO" id="GO:0048544">
    <property type="term" value="P:recognition of pollen"/>
    <property type="evidence" value="ECO:0007669"/>
    <property type="project" value="InterPro"/>
</dbReference>
<dbReference type="AlphaFoldDB" id="A0A7J0DBT0"/>
<evidence type="ECO:0000256" key="2">
    <source>
        <dbReference type="ARBA" id="ARBA00023157"/>
    </source>
</evidence>
<dbReference type="OrthoDB" id="1727747at2759"/>
<organism evidence="5 6">
    <name type="scientific">Actinidia rufa</name>
    <dbReference type="NCBI Taxonomy" id="165716"/>
    <lineage>
        <taxon>Eukaryota</taxon>
        <taxon>Viridiplantae</taxon>
        <taxon>Streptophyta</taxon>
        <taxon>Embryophyta</taxon>
        <taxon>Tracheophyta</taxon>
        <taxon>Spermatophyta</taxon>
        <taxon>Magnoliopsida</taxon>
        <taxon>eudicotyledons</taxon>
        <taxon>Gunneridae</taxon>
        <taxon>Pentapetalae</taxon>
        <taxon>asterids</taxon>
        <taxon>Ericales</taxon>
        <taxon>Actinidiaceae</taxon>
        <taxon>Actinidia</taxon>
    </lineage>
</organism>
<name>A0A7J0DBT0_9ERIC</name>
<evidence type="ECO:0000256" key="1">
    <source>
        <dbReference type="ARBA" id="ARBA00022729"/>
    </source>
</evidence>
<dbReference type="GO" id="GO:0016301">
    <property type="term" value="F:kinase activity"/>
    <property type="evidence" value="ECO:0007669"/>
    <property type="project" value="UniProtKB-KW"/>
</dbReference>
<dbReference type="InterPro" id="IPR000858">
    <property type="entry name" value="S_locus_glycoprot_dom"/>
</dbReference>
<protein>
    <submittedName>
        <fullName evidence="5">Cysteine-rich RECEPTOR-like kinase</fullName>
    </submittedName>
</protein>
<dbReference type="Pfam" id="PF08276">
    <property type="entry name" value="PAN_2"/>
    <property type="match status" value="1"/>
</dbReference>
<reference evidence="6" key="1">
    <citation type="submission" date="2019-07" db="EMBL/GenBank/DDBJ databases">
        <title>De Novo Assembly of kiwifruit Actinidia rufa.</title>
        <authorList>
            <person name="Sugita-Konishi S."/>
            <person name="Sato K."/>
            <person name="Mori E."/>
            <person name="Abe Y."/>
            <person name="Kisaki G."/>
            <person name="Hamano K."/>
            <person name="Suezawa K."/>
            <person name="Otani M."/>
            <person name="Fukuda T."/>
            <person name="Manabe T."/>
            <person name="Gomi K."/>
            <person name="Tabuchi M."/>
            <person name="Akimitsu K."/>
            <person name="Kataoka I."/>
        </authorList>
    </citation>
    <scope>NUCLEOTIDE SEQUENCE [LARGE SCALE GENOMIC DNA]</scope>
    <source>
        <strain evidence="6">cv. Fuchu</strain>
    </source>
</reference>
<evidence type="ECO:0000259" key="4">
    <source>
        <dbReference type="Pfam" id="PF08276"/>
    </source>
</evidence>
<dbReference type="Proteomes" id="UP000585474">
    <property type="component" value="Unassembled WGS sequence"/>
</dbReference>
<keyword evidence="2" id="KW-1015">Disulfide bond</keyword>
<dbReference type="InterPro" id="IPR003609">
    <property type="entry name" value="Pan_app"/>
</dbReference>
<keyword evidence="5" id="KW-0675">Receptor</keyword>
<evidence type="ECO:0000313" key="5">
    <source>
        <dbReference type="EMBL" id="GFS31881.1"/>
    </source>
</evidence>
<feature type="domain" description="Apple" evidence="4">
    <location>
        <begin position="107"/>
        <end position="140"/>
    </location>
</feature>
<dbReference type="Pfam" id="PF00954">
    <property type="entry name" value="S_locus_glycop"/>
    <property type="match status" value="1"/>
</dbReference>
<evidence type="ECO:0000313" key="6">
    <source>
        <dbReference type="Proteomes" id="UP000585474"/>
    </source>
</evidence>
<keyword evidence="5" id="KW-0418">Kinase</keyword>